<dbReference type="EMBL" id="JBGEWD010000011">
    <property type="protein sequence ID" value="MEY8000860.1"/>
    <property type="molecule type" value="Genomic_DNA"/>
</dbReference>
<reference evidence="2 3" key="1">
    <citation type="submission" date="2024-08" db="EMBL/GenBank/DDBJ databases">
        <title>Clostridium lapicellarii sp. nov., and Clostridium renhuaiense sp. nov., two species isolated from the mud in a fermentation cellar used for producing sauce-flavour Chinese liquors.</title>
        <authorList>
            <person name="Yang F."/>
            <person name="Wang H."/>
            <person name="Chen L.Q."/>
            <person name="Zhou N."/>
            <person name="Lu J.J."/>
            <person name="Pu X.X."/>
            <person name="Wan B."/>
            <person name="Wang L."/>
            <person name="Liu S.J."/>
        </authorList>
    </citation>
    <scope>NUCLEOTIDE SEQUENCE [LARGE SCALE GENOMIC DNA]</scope>
    <source>
        <strain evidence="2 3">MT-5</strain>
    </source>
</reference>
<comment type="caution">
    <text evidence="2">The sequence shown here is derived from an EMBL/GenBank/DDBJ whole genome shotgun (WGS) entry which is preliminary data.</text>
</comment>
<evidence type="ECO:0000313" key="3">
    <source>
        <dbReference type="Proteomes" id="UP001564657"/>
    </source>
</evidence>
<dbReference type="SUPFAM" id="SSF53448">
    <property type="entry name" value="Nucleotide-diphospho-sugar transferases"/>
    <property type="match status" value="1"/>
</dbReference>
<dbReference type="Gene3D" id="3.90.550.10">
    <property type="entry name" value="Spore Coat Polysaccharide Biosynthesis Protein SpsA, Chain A"/>
    <property type="match status" value="1"/>
</dbReference>
<name>A0ABV4BQ05_9CLOT</name>
<dbReference type="Proteomes" id="UP001564657">
    <property type="component" value="Unassembled WGS sequence"/>
</dbReference>
<dbReference type="CDD" id="cd04182">
    <property type="entry name" value="GT_2_like_f"/>
    <property type="match status" value="1"/>
</dbReference>
<dbReference type="GO" id="GO:0016740">
    <property type="term" value="F:transferase activity"/>
    <property type="evidence" value="ECO:0007669"/>
    <property type="project" value="UniProtKB-KW"/>
</dbReference>
<keyword evidence="2" id="KW-0808">Transferase</keyword>
<keyword evidence="3" id="KW-1185">Reference proteome</keyword>
<dbReference type="RefSeq" id="WP_369704754.1">
    <property type="nucleotide sequence ID" value="NZ_JBGEWD010000011.1"/>
</dbReference>
<feature type="domain" description="MobA-like NTP transferase" evidence="1">
    <location>
        <begin position="5"/>
        <end position="167"/>
    </location>
</feature>
<proteinExistence type="predicted"/>
<dbReference type="InterPro" id="IPR025877">
    <property type="entry name" value="MobA-like_NTP_Trfase"/>
</dbReference>
<protein>
    <submittedName>
        <fullName evidence="2">NTP transferase domain-containing protein</fullName>
    </submittedName>
</protein>
<sequence length="201" mass="22732">MKINGIILAAGLSSRMGAFKPILKLKEKTIIEHSVESMFHAGVNQLIVVLGYRGEEIEALLCDKYDNSRLTFVYNRKYADTDMLASVKIGISSLDSCDAFYLLPGDMPAINTETFIGIKEIMCKTHAMVAFPTIDGHRKHPPLISWRCIDCILRFNGEGGLREIWRKFENQVVTVPVEDLGCMIDADTKEDYSRLMDYMEN</sequence>
<dbReference type="PANTHER" id="PTHR43777:SF1">
    <property type="entry name" value="MOLYBDENUM COFACTOR CYTIDYLYLTRANSFERASE"/>
    <property type="match status" value="1"/>
</dbReference>
<dbReference type="InterPro" id="IPR029044">
    <property type="entry name" value="Nucleotide-diphossugar_trans"/>
</dbReference>
<accession>A0ABV4BQ05</accession>
<dbReference type="PANTHER" id="PTHR43777">
    <property type="entry name" value="MOLYBDENUM COFACTOR CYTIDYLYLTRANSFERASE"/>
    <property type="match status" value="1"/>
</dbReference>
<evidence type="ECO:0000313" key="2">
    <source>
        <dbReference type="EMBL" id="MEY8000860.1"/>
    </source>
</evidence>
<evidence type="ECO:0000259" key="1">
    <source>
        <dbReference type="Pfam" id="PF12804"/>
    </source>
</evidence>
<gene>
    <name evidence="2" type="ORF">AB8U03_11755</name>
</gene>
<organism evidence="2 3">
    <name type="scientific">Clostridium moutaii</name>
    <dbReference type="NCBI Taxonomy" id="3240932"/>
    <lineage>
        <taxon>Bacteria</taxon>
        <taxon>Bacillati</taxon>
        <taxon>Bacillota</taxon>
        <taxon>Clostridia</taxon>
        <taxon>Eubacteriales</taxon>
        <taxon>Clostridiaceae</taxon>
        <taxon>Clostridium</taxon>
    </lineage>
</organism>
<dbReference type="Pfam" id="PF12804">
    <property type="entry name" value="NTP_transf_3"/>
    <property type="match status" value="1"/>
</dbReference>